<evidence type="ECO:0008006" key="3">
    <source>
        <dbReference type="Google" id="ProtNLM"/>
    </source>
</evidence>
<dbReference type="EMBL" id="MFTT01000005">
    <property type="protein sequence ID" value="OGI70516.1"/>
    <property type="molecule type" value="Genomic_DNA"/>
</dbReference>
<dbReference type="InterPro" id="IPR026350">
    <property type="entry name" value="GxxExxY"/>
</dbReference>
<dbReference type="STRING" id="1801743.A2824_02210"/>
<evidence type="ECO:0000313" key="2">
    <source>
        <dbReference type="Proteomes" id="UP000178059"/>
    </source>
</evidence>
<comment type="caution">
    <text evidence="1">The sequence shown here is derived from an EMBL/GenBank/DDBJ whole genome shotgun (WGS) entry which is preliminary data.</text>
</comment>
<dbReference type="NCBIfam" id="TIGR04256">
    <property type="entry name" value="GxxExxY"/>
    <property type="match status" value="1"/>
</dbReference>
<dbReference type="Pfam" id="PF13366">
    <property type="entry name" value="PDDEXK_3"/>
    <property type="match status" value="1"/>
</dbReference>
<gene>
    <name evidence="1" type="ORF">A2824_02210</name>
</gene>
<dbReference type="Gene3D" id="3.40.91.30">
    <property type="match status" value="1"/>
</dbReference>
<protein>
    <recommendedName>
        <fullName evidence="3">GxxExxY protein</fullName>
    </recommendedName>
</protein>
<dbReference type="Proteomes" id="UP000178059">
    <property type="component" value="Unassembled WGS sequence"/>
</dbReference>
<sequence length="133" mass="15513">MGYNLPMNKEKGKLVYEDESYKIRGACFSVYNNLGSGHKELVYQKALAIELEKANLQTEREKTLPINYAGEKIGYYKPDFIIEKKIIIEIKAVPFMPKDYEQQLIHYLKGTNFKLGFLINFGSNKLDIRRRIN</sequence>
<evidence type="ECO:0000313" key="1">
    <source>
        <dbReference type="EMBL" id="OGI70516.1"/>
    </source>
</evidence>
<accession>A0A1F6VLU7</accession>
<name>A0A1F6VLU7_9BACT</name>
<reference evidence="1 2" key="1">
    <citation type="journal article" date="2016" name="Nat. Commun.">
        <title>Thousands of microbial genomes shed light on interconnected biogeochemical processes in an aquifer system.</title>
        <authorList>
            <person name="Anantharaman K."/>
            <person name="Brown C.T."/>
            <person name="Hug L.A."/>
            <person name="Sharon I."/>
            <person name="Castelle C.J."/>
            <person name="Probst A.J."/>
            <person name="Thomas B.C."/>
            <person name="Singh A."/>
            <person name="Wilkins M.J."/>
            <person name="Karaoz U."/>
            <person name="Brodie E.L."/>
            <person name="Williams K.H."/>
            <person name="Hubbard S.S."/>
            <person name="Banfield J.F."/>
        </authorList>
    </citation>
    <scope>NUCLEOTIDE SEQUENCE [LARGE SCALE GENOMIC DNA]</scope>
</reference>
<dbReference type="AlphaFoldDB" id="A0A1F6VLU7"/>
<organism evidence="1 2">
    <name type="scientific">Candidatus Nomurabacteria bacterium RIFCSPHIGHO2_01_FULL_42_16</name>
    <dbReference type="NCBI Taxonomy" id="1801743"/>
    <lineage>
        <taxon>Bacteria</taxon>
        <taxon>Candidatus Nomuraibacteriota</taxon>
    </lineage>
</organism>
<proteinExistence type="predicted"/>